<evidence type="ECO:0000313" key="2">
    <source>
        <dbReference type="EMBL" id="GBM35268.1"/>
    </source>
</evidence>
<dbReference type="EMBL" id="BGPR01000780">
    <property type="protein sequence ID" value="GBM35268.1"/>
    <property type="molecule type" value="Genomic_DNA"/>
</dbReference>
<proteinExistence type="predicted"/>
<evidence type="ECO:0000259" key="1">
    <source>
        <dbReference type="PROSITE" id="PS50878"/>
    </source>
</evidence>
<dbReference type="AlphaFoldDB" id="A0A4Y2F402"/>
<dbReference type="InterPro" id="IPR043128">
    <property type="entry name" value="Rev_trsase/Diguanyl_cyclase"/>
</dbReference>
<keyword evidence="3" id="KW-1185">Reference proteome</keyword>
<sequence length="125" mass="14597">MDDLIVPSRDENEGWQKLKIVFEVAKKYGLEIKFKKCQFLMQKVEFRGYIVENGTIKLSIAKTLAVRKFPETATVKQVQSFLVLTGYFRKYIKDYSNIAKPLSDLTRKQNPFVFGTLHKKKCLKN</sequence>
<organism evidence="2 3">
    <name type="scientific">Araneus ventricosus</name>
    <name type="common">Orbweaver spider</name>
    <name type="synonym">Epeira ventricosa</name>
    <dbReference type="NCBI Taxonomy" id="182803"/>
    <lineage>
        <taxon>Eukaryota</taxon>
        <taxon>Metazoa</taxon>
        <taxon>Ecdysozoa</taxon>
        <taxon>Arthropoda</taxon>
        <taxon>Chelicerata</taxon>
        <taxon>Arachnida</taxon>
        <taxon>Araneae</taxon>
        <taxon>Araneomorphae</taxon>
        <taxon>Entelegynae</taxon>
        <taxon>Araneoidea</taxon>
        <taxon>Araneidae</taxon>
        <taxon>Araneus</taxon>
    </lineage>
</organism>
<dbReference type="PANTHER" id="PTHR33064">
    <property type="entry name" value="POL PROTEIN"/>
    <property type="match status" value="1"/>
</dbReference>
<dbReference type="InterPro" id="IPR043502">
    <property type="entry name" value="DNA/RNA_pol_sf"/>
</dbReference>
<feature type="domain" description="Reverse transcriptase" evidence="1">
    <location>
        <begin position="1"/>
        <end position="51"/>
    </location>
</feature>
<protein>
    <submittedName>
        <fullName evidence="2">Retrovirus-related Pol polyprotein from transposon opus</fullName>
    </submittedName>
</protein>
<dbReference type="GO" id="GO:0071897">
    <property type="term" value="P:DNA biosynthetic process"/>
    <property type="evidence" value="ECO:0007669"/>
    <property type="project" value="UniProtKB-ARBA"/>
</dbReference>
<reference evidence="2 3" key="1">
    <citation type="journal article" date="2019" name="Sci. Rep.">
        <title>Orb-weaving spider Araneus ventricosus genome elucidates the spidroin gene catalogue.</title>
        <authorList>
            <person name="Kono N."/>
            <person name="Nakamura H."/>
            <person name="Ohtoshi R."/>
            <person name="Moran D.A.P."/>
            <person name="Shinohara A."/>
            <person name="Yoshida Y."/>
            <person name="Fujiwara M."/>
            <person name="Mori M."/>
            <person name="Tomita M."/>
            <person name="Arakawa K."/>
        </authorList>
    </citation>
    <scope>NUCLEOTIDE SEQUENCE [LARGE SCALE GENOMIC DNA]</scope>
</reference>
<dbReference type="PANTHER" id="PTHR33064:SF37">
    <property type="entry name" value="RIBONUCLEASE H"/>
    <property type="match status" value="1"/>
</dbReference>
<comment type="caution">
    <text evidence="2">The sequence shown here is derived from an EMBL/GenBank/DDBJ whole genome shotgun (WGS) entry which is preliminary data.</text>
</comment>
<dbReference type="InterPro" id="IPR051320">
    <property type="entry name" value="Viral_Replic_Matur_Polypro"/>
</dbReference>
<dbReference type="InterPro" id="IPR000477">
    <property type="entry name" value="RT_dom"/>
</dbReference>
<dbReference type="Proteomes" id="UP000499080">
    <property type="component" value="Unassembled WGS sequence"/>
</dbReference>
<name>A0A4Y2F402_ARAVE</name>
<dbReference type="Gene3D" id="3.30.70.270">
    <property type="match status" value="2"/>
</dbReference>
<gene>
    <name evidence="2" type="primary">pol_1299</name>
    <name evidence="2" type="ORF">AVEN_45533_1</name>
</gene>
<dbReference type="PROSITE" id="PS50878">
    <property type="entry name" value="RT_POL"/>
    <property type="match status" value="1"/>
</dbReference>
<evidence type="ECO:0000313" key="3">
    <source>
        <dbReference type="Proteomes" id="UP000499080"/>
    </source>
</evidence>
<dbReference type="Pfam" id="PF00078">
    <property type="entry name" value="RVT_1"/>
    <property type="match status" value="1"/>
</dbReference>
<dbReference type="OrthoDB" id="8060624at2759"/>
<dbReference type="SUPFAM" id="SSF56672">
    <property type="entry name" value="DNA/RNA polymerases"/>
    <property type="match status" value="1"/>
</dbReference>
<accession>A0A4Y2F402</accession>